<name>A0A081FZL1_9GAMM</name>
<evidence type="ECO:0000256" key="1">
    <source>
        <dbReference type="ARBA" id="ARBA00004196"/>
    </source>
</evidence>
<feature type="chain" id="PRO_5001757522" evidence="5">
    <location>
        <begin position="27"/>
        <end position="332"/>
    </location>
</feature>
<dbReference type="Pfam" id="PF03480">
    <property type="entry name" value="DctP"/>
    <property type="match status" value="1"/>
</dbReference>
<evidence type="ECO:0000313" key="6">
    <source>
        <dbReference type="EMBL" id="KEA63966.1"/>
    </source>
</evidence>
<dbReference type="NCBIfam" id="TIGR00787">
    <property type="entry name" value="dctP"/>
    <property type="match status" value="1"/>
</dbReference>
<dbReference type="EMBL" id="JMQN01000021">
    <property type="protein sequence ID" value="KEA63966.1"/>
    <property type="molecule type" value="Genomic_DNA"/>
</dbReference>
<dbReference type="PANTHER" id="PTHR33376">
    <property type="match status" value="1"/>
</dbReference>
<keyword evidence="4 5" id="KW-0732">Signal</keyword>
<dbReference type="SUPFAM" id="SSF53850">
    <property type="entry name" value="Periplasmic binding protein-like II"/>
    <property type="match status" value="1"/>
</dbReference>
<dbReference type="Gene3D" id="3.40.190.170">
    <property type="entry name" value="Bacterial extracellular solute-binding protein, family 7"/>
    <property type="match status" value="1"/>
</dbReference>
<gene>
    <name evidence="6" type="ORF">ADIMK_1701</name>
</gene>
<dbReference type="STRING" id="1232683.ADIMK_1701"/>
<comment type="caution">
    <text evidence="6">The sequence shown here is derived from an EMBL/GenBank/DDBJ whole genome shotgun (WGS) entry which is preliminary data.</text>
</comment>
<evidence type="ECO:0000256" key="2">
    <source>
        <dbReference type="ARBA" id="ARBA00009023"/>
    </source>
</evidence>
<dbReference type="InterPro" id="IPR038404">
    <property type="entry name" value="TRAP_DctP_sf"/>
</dbReference>
<dbReference type="NCBIfam" id="NF037995">
    <property type="entry name" value="TRAP_S1"/>
    <property type="match status" value="1"/>
</dbReference>
<proteinExistence type="inferred from homology"/>
<dbReference type="RefSeq" id="WP_036186323.1">
    <property type="nucleotide sequence ID" value="NZ_JMQN01000021.1"/>
</dbReference>
<evidence type="ECO:0000256" key="3">
    <source>
        <dbReference type="ARBA" id="ARBA00022448"/>
    </source>
</evidence>
<accession>A0A081FZL1</accession>
<dbReference type="OrthoDB" id="8690069at2"/>
<dbReference type="AlphaFoldDB" id="A0A081FZL1"/>
<feature type="signal peptide" evidence="5">
    <location>
        <begin position="1"/>
        <end position="26"/>
    </location>
</feature>
<dbReference type="PIRSF" id="PIRSF006470">
    <property type="entry name" value="DctB"/>
    <property type="match status" value="1"/>
</dbReference>
<dbReference type="InterPro" id="IPR004682">
    <property type="entry name" value="TRAP_DctP"/>
</dbReference>
<evidence type="ECO:0000256" key="4">
    <source>
        <dbReference type="ARBA" id="ARBA00022729"/>
    </source>
</evidence>
<dbReference type="eggNOG" id="COG1638">
    <property type="taxonomic scope" value="Bacteria"/>
</dbReference>
<comment type="similarity">
    <text evidence="2">Belongs to the bacterial solute-binding protein 7 family.</text>
</comment>
<sequence length="332" mass="36802">MNSKTLRTTLLAAGIALAFGSTAVQAEKLVFGVSASQGSLQYRTAEKFAEVANEKFKQAGLDYNVAFFGDAQLGKDKELMQKLKLGTVAFTQPSSTMPTVSPEFALWDMPFLVKDRAHLNKIEQEVFWPKIAPTVEDKGYKVISLWENGFRQMTSNAHPINSPADLSGIKMRTPNSTWRVSMFREWGGNPTPMAFSEVFVALQTGVIDGQENPLTNIYAAKLQEVQKYLSLTNHVYTPSYLVAGKRTWDKLPDAVREVIKSSAEEIRPWMYDTSDKEEAELLDTLKQGGMQVNTADRAAFVEASKPIYQQFAAEVPNGEALLDQALKLADAS</sequence>
<evidence type="ECO:0000313" key="7">
    <source>
        <dbReference type="Proteomes" id="UP000028252"/>
    </source>
</evidence>
<dbReference type="Proteomes" id="UP000028252">
    <property type="component" value="Unassembled WGS sequence"/>
</dbReference>
<keyword evidence="7" id="KW-1185">Reference proteome</keyword>
<dbReference type="CDD" id="cd13603">
    <property type="entry name" value="PBP2_TRAP_Siap_TeaA_like"/>
    <property type="match status" value="1"/>
</dbReference>
<organism evidence="6 7">
    <name type="scientific">Marinobacterium lacunae</name>
    <dbReference type="NCBI Taxonomy" id="1232683"/>
    <lineage>
        <taxon>Bacteria</taxon>
        <taxon>Pseudomonadati</taxon>
        <taxon>Pseudomonadota</taxon>
        <taxon>Gammaproteobacteria</taxon>
        <taxon>Oceanospirillales</taxon>
        <taxon>Oceanospirillaceae</taxon>
        <taxon>Marinobacterium</taxon>
    </lineage>
</organism>
<evidence type="ECO:0000256" key="5">
    <source>
        <dbReference type="SAM" id="SignalP"/>
    </source>
</evidence>
<comment type="subcellular location">
    <subcellularLocation>
        <location evidence="1">Cell envelope</location>
    </subcellularLocation>
</comment>
<reference evidence="6 7" key="1">
    <citation type="submission" date="2014-04" db="EMBL/GenBank/DDBJ databases">
        <title>Marinobacterium kochiensis sp. nov., isolated from sediment sample collected from Kochi backwaters in Kerala, India.</title>
        <authorList>
            <person name="Singh A."/>
            <person name="Pinnaka A.K."/>
        </authorList>
    </citation>
    <scope>NUCLEOTIDE SEQUENCE [LARGE SCALE GENOMIC DNA]</scope>
    <source>
        <strain evidence="6 7">AK27</strain>
    </source>
</reference>
<dbReference type="GO" id="GO:0030288">
    <property type="term" value="C:outer membrane-bounded periplasmic space"/>
    <property type="evidence" value="ECO:0007669"/>
    <property type="project" value="InterPro"/>
</dbReference>
<protein>
    <submittedName>
        <fullName evidence="6">TRAP-type C4-dicarboxylate transport system, periplasmic component</fullName>
    </submittedName>
</protein>
<dbReference type="PANTHER" id="PTHR33376:SF4">
    <property type="entry name" value="SIALIC ACID-BINDING PERIPLASMIC PROTEIN SIAP"/>
    <property type="match status" value="1"/>
</dbReference>
<keyword evidence="3" id="KW-0813">Transport</keyword>
<dbReference type="InterPro" id="IPR018389">
    <property type="entry name" value="DctP_fam"/>
</dbReference>
<dbReference type="PATRIC" id="fig|1232683.4.peg.1675"/>
<dbReference type="GO" id="GO:0055085">
    <property type="term" value="P:transmembrane transport"/>
    <property type="evidence" value="ECO:0007669"/>
    <property type="project" value="InterPro"/>
</dbReference>